<dbReference type="PANTHER" id="PTHR10605:SF56">
    <property type="entry name" value="BIFUNCTIONAL HEPARAN SULFATE N-DEACETYLASE_N-SULFOTRANSFERASE"/>
    <property type="match status" value="1"/>
</dbReference>
<reference evidence="2 3" key="1">
    <citation type="journal article" date="2015" name="Genome Announc.">
        <title>Complete Genome Sequence of Steroid-Transforming Nocardioides simplex VKM Ac-2033D.</title>
        <authorList>
            <person name="Shtratnikova V.Y."/>
            <person name="Schelkunov M.I."/>
            <person name="Pekov Y.A."/>
            <person name="Fokina V.V."/>
            <person name="Logacheva M.D."/>
            <person name="Sokolov S.L."/>
            <person name="Bragin E.Y."/>
            <person name="Ashapkin V.V."/>
            <person name="Donova M.V."/>
        </authorList>
    </citation>
    <scope>NUCLEOTIDE SEQUENCE [LARGE SCALE GENOMIC DNA]</scope>
    <source>
        <strain evidence="2 3">VKM Ac-2033D</strain>
    </source>
</reference>
<evidence type="ECO:0000313" key="2">
    <source>
        <dbReference type="EMBL" id="AIY18898.1"/>
    </source>
</evidence>
<dbReference type="PANTHER" id="PTHR10605">
    <property type="entry name" value="HEPARAN SULFATE SULFOTRANSFERASE"/>
    <property type="match status" value="1"/>
</dbReference>
<evidence type="ECO:0000313" key="3">
    <source>
        <dbReference type="Proteomes" id="UP000030300"/>
    </source>
</evidence>
<dbReference type="KEGG" id="psim:KR76_22795"/>
<organism evidence="2 3">
    <name type="scientific">Nocardioides simplex</name>
    <name type="common">Arthrobacter simplex</name>
    <dbReference type="NCBI Taxonomy" id="2045"/>
    <lineage>
        <taxon>Bacteria</taxon>
        <taxon>Bacillati</taxon>
        <taxon>Actinomycetota</taxon>
        <taxon>Actinomycetes</taxon>
        <taxon>Propionibacteriales</taxon>
        <taxon>Nocardioidaceae</taxon>
        <taxon>Pimelobacter</taxon>
    </lineage>
</organism>
<evidence type="ECO:0000256" key="1">
    <source>
        <dbReference type="ARBA" id="ARBA00022679"/>
    </source>
</evidence>
<protein>
    <submittedName>
        <fullName evidence="2">Putative sulfotransferase protein</fullName>
    </submittedName>
</protein>
<dbReference type="Pfam" id="PF13469">
    <property type="entry name" value="Sulfotransfer_3"/>
    <property type="match status" value="1"/>
</dbReference>
<keyword evidence="1 2" id="KW-0808">Transferase</keyword>
<dbReference type="AlphaFoldDB" id="A0A0A1DQT3"/>
<proteinExistence type="predicted"/>
<dbReference type="Gene3D" id="3.40.50.300">
    <property type="entry name" value="P-loop containing nucleotide triphosphate hydrolases"/>
    <property type="match status" value="1"/>
</dbReference>
<dbReference type="GO" id="GO:0008146">
    <property type="term" value="F:sulfotransferase activity"/>
    <property type="evidence" value="ECO:0007669"/>
    <property type="project" value="InterPro"/>
</dbReference>
<dbReference type="InterPro" id="IPR027417">
    <property type="entry name" value="P-loop_NTPase"/>
</dbReference>
<dbReference type="InterPro" id="IPR037359">
    <property type="entry name" value="NST/OST"/>
</dbReference>
<accession>A0A0A1DQT3</accession>
<dbReference type="Proteomes" id="UP000030300">
    <property type="component" value="Chromosome"/>
</dbReference>
<sequence>MLLTPLAHGRVSMQCDLCVPPVLTIASPAWLRRTGWTLAADGGPVDACPNCTVRVAPRHRVRRGDATPVEPDPARLPNVLVVGATKAGTTSMHSYLAVHPEIAASEEKEMRFFTDPDCRDWVGAYQERFAPGTRYRLESTPFYSKAPCYPGVVDRMADLVPDARIIYLVRDPVDRIIAEHVEMVAWNSAEHPLDDELADPAEPTSPLVASSRYATQLEPYLEAFGKDRVLVVDLADLGADVDATMGRVFDFLGLERPELSGDDWGRHNTAEEKRALPPWLMAIRRGPLVRVVRRLPAARRVAHLAWRRTGEKIERPQLSPAVEAALRAELQPEVDRLRELTGQSFASWSL</sequence>
<dbReference type="RefSeq" id="WP_038681593.1">
    <property type="nucleotide sequence ID" value="NZ_BJMC01000013.1"/>
</dbReference>
<dbReference type="GeneID" id="96611609"/>
<name>A0A0A1DQT3_NOCSI</name>
<dbReference type="EMBL" id="CP009896">
    <property type="protein sequence ID" value="AIY18898.1"/>
    <property type="molecule type" value="Genomic_DNA"/>
</dbReference>
<dbReference type="OrthoDB" id="4508169at2"/>
<dbReference type="SUPFAM" id="SSF52540">
    <property type="entry name" value="P-loop containing nucleoside triphosphate hydrolases"/>
    <property type="match status" value="1"/>
</dbReference>
<dbReference type="STRING" id="2045.KR76_22795"/>
<dbReference type="eggNOG" id="COG0457">
    <property type="taxonomic scope" value="Bacteria"/>
</dbReference>
<keyword evidence="3" id="KW-1185">Reference proteome</keyword>
<gene>
    <name evidence="2" type="ORF">KR76_22795</name>
</gene>
<dbReference type="HOGENOM" id="CLU_017703_1_1_11"/>